<evidence type="ECO:0000313" key="2">
    <source>
        <dbReference type="Proteomes" id="UP001458880"/>
    </source>
</evidence>
<dbReference type="AlphaFoldDB" id="A0AAW1L9Z7"/>
<reference evidence="1 2" key="1">
    <citation type="journal article" date="2024" name="BMC Genomics">
        <title>De novo assembly and annotation of Popillia japonica's genome with initial clues to its potential as an invasive pest.</title>
        <authorList>
            <person name="Cucini C."/>
            <person name="Boschi S."/>
            <person name="Funari R."/>
            <person name="Cardaioli E."/>
            <person name="Iannotti N."/>
            <person name="Marturano G."/>
            <person name="Paoli F."/>
            <person name="Bruttini M."/>
            <person name="Carapelli A."/>
            <person name="Frati F."/>
            <person name="Nardi F."/>
        </authorList>
    </citation>
    <scope>NUCLEOTIDE SEQUENCE [LARGE SCALE GENOMIC DNA]</scope>
    <source>
        <strain evidence="1">DMR45628</strain>
    </source>
</reference>
<dbReference type="Proteomes" id="UP001458880">
    <property type="component" value="Unassembled WGS sequence"/>
</dbReference>
<sequence length="95" mass="11250">MFRAMTDDDWDVVKVVNMVVNDTIRYQRLTADEKRKADAICQAYIHDEMSDSDDPFDVTLMILHIAQNMMRPMSKSEQMWKLIPINYSMKTTMIR</sequence>
<evidence type="ECO:0000313" key="1">
    <source>
        <dbReference type="EMBL" id="KAK9730932.1"/>
    </source>
</evidence>
<keyword evidence="2" id="KW-1185">Reference proteome</keyword>
<protein>
    <submittedName>
        <fullName evidence="1">Uncharacterized protein</fullName>
    </submittedName>
</protein>
<comment type="caution">
    <text evidence="1">The sequence shown here is derived from an EMBL/GenBank/DDBJ whole genome shotgun (WGS) entry which is preliminary data.</text>
</comment>
<name>A0AAW1L9Z7_POPJA</name>
<accession>A0AAW1L9Z7</accession>
<organism evidence="1 2">
    <name type="scientific">Popillia japonica</name>
    <name type="common">Japanese beetle</name>
    <dbReference type="NCBI Taxonomy" id="7064"/>
    <lineage>
        <taxon>Eukaryota</taxon>
        <taxon>Metazoa</taxon>
        <taxon>Ecdysozoa</taxon>
        <taxon>Arthropoda</taxon>
        <taxon>Hexapoda</taxon>
        <taxon>Insecta</taxon>
        <taxon>Pterygota</taxon>
        <taxon>Neoptera</taxon>
        <taxon>Endopterygota</taxon>
        <taxon>Coleoptera</taxon>
        <taxon>Polyphaga</taxon>
        <taxon>Scarabaeiformia</taxon>
        <taxon>Scarabaeidae</taxon>
        <taxon>Rutelinae</taxon>
        <taxon>Popillia</taxon>
    </lineage>
</organism>
<proteinExistence type="predicted"/>
<gene>
    <name evidence="1" type="ORF">QE152_g14128</name>
</gene>
<dbReference type="EMBL" id="JASPKY010000140">
    <property type="protein sequence ID" value="KAK9730932.1"/>
    <property type="molecule type" value="Genomic_DNA"/>
</dbReference>